<dbReference type="Pfam" id="PF07993">
    <property type="entry name" value="NAD_binding_4"/>
    <property type="match status" value="1"/>
</dbReference>
<feature type="domain" description="Fatty acyl-CoA reductase C-terminal" evidence="11">
    <location>
        <begin position="395"/>
        <end position="487"/>
    </location>
</feature>
<sequence>METEAMDPAQEFVAKVHARQKPVLEAIARWDSPVQQFYENTTVFITGGSGFLGKQLIEKLFRATKISKILLLLRSKKGKPIEQRLLDMLQDPVFDAVKELHPNFAEKIIPVAGDVAEMKLGLSEKDWNLVADETDIFMHVAATTRFDEPLKIATLINVRGAREALLLGKACKKLKSYVHVSTAYSHACENMINTEVLEDFYKSPIDPETLIQLAETLDEEKLNEISSGLIKNWPNTYSFGKAVAEETVRSMAEGLPLCIVRPAIVIVAHKEPTPGWLDMSNVYGASGVVLGPGIGLMHTIMADNDVNIGLVPVDYVNNAIIVSAYETYKKVQKGETKPKIYTVTTSTRNPTRWGWLVDFTEGYIAKQYPSPSAIAYAFAWGTNNPTVFWLYSWLLHFIPAYVIDAVCFVLGKERRFVKIYTKMFKMSMALSYFTVNDWRFIDDNTAALYDGLSTIDKTIFNFDVTQLQWTEYMVLWCLGLRKFIVKDGLKGSVYAVKKQFFFKILFCVLFPAYLFLLYKVFVFAVSSLYLVLRLFF</sequence>
<comment type="subcellular location">
    <subcellularLocation>
        <location evidence="1">Membrane</location>
        <topology evidence="1">Multi-pass membrane protein</topology>
    </subcellularLocation>
</comment>
<evidence type="ECO:0000256" key="10">
    <source>
        <dbReference type="RuleBase" id="RU363097"/>
    </source>
</evidence>
<protein>
    <recommendedName>
        <fullName evidence="10">Fatty acyl-CoA reductase</fullName>
        <ecNumber evidence="10">1.2.1.84</ecNumber>
    </recommendedName>
</protein>
<dbReference type="Gene3D" id="3.40.50.720">
    <property type="entry name" value="NAD(P)-binding Rossmann-like Domain"/>
    <property type="match status" value="1"/>
</dbReference>
<evidence type="ECO:0000256" key="5">
    <source>
        <dbReference type="ARBA" id="ARBA00022857"/>
    </source>
</evidence>
<dbReference type="GO" id="GO:0102965">
    <property type="term" value="F:alcohol-forming long-chain fatty acyl-CoA reductase activity"/>
    <property type="evidence" value="ECO:0007669"/>
    <property type="project" value="UniProtKB-EC"/>
</dbReference>
<comment type="similarity">
    <text evidence="2 10">Belongs to the fatty acyl-CoA reductase family.</text>
</comment>
<evidence type="ECO:0000256" key="8">
    <source>
        <dbReference type="ARBA" id="ARBA00023136"/>
    </source>
</evidence>
<keyword evidence="5 10" id="KW-0521">NADP</keyword>
<dbReference type="EC" id="1.2.1.84" evidence="10"/>
<evidence type="ECO:0000313" key="13">
    <source>
        <dbReference type="EMBL" id="ATJ44468.1"/>
    </source>
</evidence>
<evidence type="ECO:0000259" key="11">
    <source>
        <dbReference type="Pfam" id="PF03015"/>
    </source>
</evidence>
<dbReference type="Pfam" id="PF03015">
    <property type="entry name" value="Sterile"/>
    <property type="match status" value="1"/>
</dbReference>
<dbReference type="EMBL" id="MF687542">
    <property type="protein sequence ID" value="ATJ44468.1"/>
    <property type="molecule type" value="mRNA"/>
</dbReference>
<dbReference type="GO" id="GO:0016020">
    <property type="term" value="C:membrane"/>
    <property type="evidence" value="ECO:0007669"/>
    <property type="project" value="UniProtKB-SubCell"/>
</dbReference>
<dbReference type="PANTHER" id="PTHR11011:SF60">
    <property type="entry name" value="FATTY ACYL-COA REDUCTASE-RELATED"/>
    <property type="match status" value="1"/>
</dbReference>
<dbReference type="OrthoDB" id="429813at2759"/>
<dbReference type="GO" id="GO:0005777">
    <property type="term" value="C:peroxisome"/>
    <property type="evidence" value="ECO:0007669"/>
    <property type="project" value="TreeGrafter"/>
</dbReference>
<evidence type="ECO:0000256" key="7">
    <source>
        <dbReference type="ARBA" id="ARBA00023098"/>
    </source>
</evidence>
<keyword evidence="10" id="KW-0560">Oxidoreductase</keyword>
<dbReference type="GO" id="GO:0080019">
    <property type="term" value="F:alcohol-forming very long-chain fatty acyl-CoA reductase activity"/>
    <property type="evidence" value="ECO:0007669"/>
    <property type="project" value="InterPro"/>
</dbReference>
<dbReference type="GO" id="GO:0035336">
    <property type="term" value="P:long-chain fatty-acyl-CoA metabolic process"/>
    <property type="evidence" value="ECO:0007669"/>
    <property type="project" value="TreeGrafter"/>
</dbReference>
<evidence type="ECO:0000256" key="2">
    <source>
        <dbReference type="ARBA" id="ARBA00005928"/>
    </source>
</evidence>
<dbReference type="InterPro" id="IPR013120">
    <property type="entry name" value="FAR_NAD-bd"/>
</dbReference>
<dbReference type="PANTHER" id="PTHR11011">
    <property type="entry name" value="MALE STERILITY PROTEIN 2-RELATED"/>
    <property type="match status" value="1"/>
</dbReference>
<evidence type="ECO:0000259" key="12">
    <source>
        <dbReference type="Pfam" id="PF07993"/>
    </source>
</evidence>
<feature type="transmembrane region" description="Helical" evidence="10">
    <location>
        <begin position="500"/>
        <end position="532"/>
    </location>
</feature>
<comment type="function">
    <text evidence="10">Catalyzes the reduction of fatty acyl-CoA to fatty alcohols.</text>
</comment>
<organism evidence="13">
    <name type="scientific">Helicoverpa armigera</name>
    <name type="common">Cotton bollworm</name>
    <name type="synonym">Heliothis armigera</name>
    <dbReference type="NCBI Taxonomy" id="29058"/>
    <lineage>
        <taxon>Eukaryota</taxon>
        <taxon>Metazoa</taxon>
        <taxon>Ecdysozoa</taxon>
        <taxon>Arthropoda</taxon>
        <taxon>Hexapoda</taxon>
        <taxon>Insecta</taxon>
        <taxon>Pterygota</taxon>
        <taxon>Neoptera</taxon>
        <taxon>Endopterygota</taxon>
        <taxon>Lepidoptera</taxon>
        <taxon>Glossata</taxon>
        <taxon>Ditrysia</taxon>
        <taxon>Noctuoidea</taxon>
        <taxon>Noctuidae</taxon>
        <taxon>Heliothinae</taxon>
        <taxon>Helicoverpa</taxon>
    </lineage>
</organism>
<evidence type="ECO:0000256" key="3">
    <source>
        <dbReference type="ARBA" id="ARBA00022516"/>
    </source>
</evidence>
<comment type="catalytic activity">
    <reaction evidence="9 10">
        <text>a long-chain fatty acyl-CoA + 2 NADPH + 2 H(+) = a long-chain primary fatty alcohol + 2 NADP(+) + CoA</text>
        <dbReference type="Rhea" id="RHEA:52716"/>
        <dbReference type="ChEBI" id="CHEBI:15378"/>
        <dbReference type="ChEBI" id="CHEBI:57287"/>
        <dbReference type="ChEBI" id="CHEBI:57783"/>
        <dbReference type="ChEBI" id="CHEBI:58349"/>
        <dbReference type="ChEBI" id="CHEBI:77396"/>
        <dbReference type="ChEBI" id="CHEBI:83139"/>
        <dbReference type="EC" id="1.2.1.84"/>
    </reaction>
</comment>
<feature type="transmembrane region" description="Helical" evidence="10">
    <location>
        <begin position="388"/>
        <end position="410"/>
    </location>
</feature>
<accession>A0A291P0Q6</accession>
<evidence type="ECO:0000256" key="6">
    <source>
        <dbReference type="ARBA" id="ARBA00022989"/>
    </source>
</evidence>
<name>A0A291P0Q6_HELAM</name>
<dbReference type="CDD" id="cd09071">
    <property type="entry name" value="FAR_C"/>
    <property type="match status" value="1"/>
</dbReference>
<keyword evidence="6 10" id="KW-1133">Transmembrane helix</keyword>
<dbReference type="InterPro" id="IPR026055">
    <property type="entry name" value="FAR"/>
</dbReference>
<dbReference type="CDD" id="cd05236">
    <property type="entry name" value="FAR-N_SDR_e"/>
    <property type="match status" value="1"/>
</dbReference>
<keyword evidence="7 10" id="KW-0443">Lipid metabolism</keyword>
<keyword evidence="3 10" id="KW-0444">Lipid biosynthesis</keyword>
<dbReference type="InterPro" id="IPR036291">
    <property type="entry name" value="NAD(P)-bd_dom_sf"/>
</dbReference>
<dbReference type="FunFam" id="3.40.50.720:FF:000143">
    <property type="entry name" value="Fatty acyl-CoA reductase"/>
    <property type="match status" value="1"/>
</dbReference>
<reference evidence="13" key="1">
    <citation type="journal article" date="2017" name="Insect Biochem. Mol. Biol.">
        <title>Expressional divergences of two desaturase genes determine the opposite ratios of two sex pheromone components in Helicoverpa armigera and Helicoverpa assulta.</title>
        <authorList>
            <person name="Li R.T."/>
            <person name="Ning C."/>
            <person name="Huang L.Q."/>
            <person name="Dong J.F."/>
            <person name="Li X."/>
            <person name="Wang C.Z."/>
        </authorList>
    </citation>
    <scope>NUCLEOTIDE SEQUENCE</scope>
</reference>
<evidence type="ECO:0000256" key="4">
    <source>
        <dbReference type="ARBA" id="ARBA00022692"/>
    </source>
</evidence>
<keyword evidence="4 10" id="KW-0812">Transmembrane</keyword>
<dbReference type="AlphaFoldDB" id="A0A291P0Q6"/>
<feature type="domain" description="Thioester reductase (TE)" evidence="12">
    <location>
        <begin position="45"/>
        <end position="320"/>
    </location>
</feature>
<dbReference type="InterPro" id="IPR033640">
    <property type="entry name" value="FAR_C"/>
</dbReference>
<evidence type="ECO:0000256" key="9">
    <source>
        <dbReference type="ARBA" id="ARBA00052530"/>
    </source>
</evidence>
<evidence type="ECO:0000256" key="1">
    <source>
        <dbReference type="ARBA" id="ARBA00004141"/>
    </source>
</evidence>
<reference evidence="13" key="2">
    <citation type="submission" date="2017-08" db="EMBL/GenBank/DDBJ databases">
        <authorList>
            <person name="de Groot N.N."/>
        </authorList>
    </citation>
    <scope>NUCLEOTIDE SEQUENCE</scope>
</reference>
<keyword evidence="8 10" id="KW-0472">Membrane</keyword>
<proteinExistence type="evidence at transcript level"/>
<dbReference type="SUPFAM" id="SSF51735">
    <property type="entry name" value="NAD(P)-binding Rossmann-fold domains"/>
    <property type="match status" value="1"/>
</dbReference>